<feature type="region of interest" description="Disordered" evidence="1">
    <location>
        <begin position="345"/>
        <end position="410"/>
    </location>
</feature>
<protein>
    <submittedName>
        <fullName evidence="2">LANO_0F15610g1_1</fullName>
    </submittedName>
</protein>
<feature type="compositionally biased region" description="Polar residues" evidence="1">
    <location>
        <begin position="356"/>
        <end position="378"/>
    </location>
</feature>
<feature type="compositionally biased region" description="Pro residues" evidence="1">
    <location>
        <begin position="517"/>
        <end position="528"/>
    </location>
</feature>
<evidence type="ECO:0000256" key="1">
    <source>
        <dbReference type="SAM" id="MobiDB-lite"/>
    </source>
</evidence>
<evidence type="ECO:0000313" key="2">
    <source>
        <dbReference type="EMBL" id="SCV02160.1"/>
    </source>
</evidence>
<reference evidence="3" key="1">
    <citation type="submission" date="2016-03" db="EMBL/GenBank/DDBJ databases">
        <authorList>
            <person name="Devillers Hugo."/>
        </authorList>
    </citation>
    <scope>NUCLEOTIDE SEQUENCE [LARGE SCALE GENOMIC DNA]</scope>
</reference>
<dbReference type="EMBL" id="LT598452">
    <property type="protein sequence ID" value="SCV02160.1"/>
    <property type="molecule type" value="Genomic_DNA"/>
</dbReference>
<feature type="compositionally biased region" description="Polar residues" evidence="1">
    <location>
        <begin position="246"/>
        <end position="265"/>
    </location>
</feature>
<feature type="compositionally biased region" description="Low complexity" evidence="1">
    <location>
        <begin position="113"/>
        <end position="125"/>
    </location>
</feature>
<dbReference type="Proteomes" id="UP000189911">
    <property type="component" value="Chromosome F"/>
</dbReference>
<proteinExistence type="predicted"/>
<gene>
    <name evidence="2" type="ORF">LANO_0F15610G</name>
</gene>
<feature type="region of interest" description="Disordered" evidence="1">
    <location>
        <begin position="515"/>
        <end position="558"/>
    </location>
</feature>
<feature type="compositionally biased region" description="Basic residues" evidence="1">
    <location>
        <begin position="135"/>
        <end position="148"/>
    </location>
</feature>
<sequence>MPTPEGLEGQTLQKTEVFAGYPTDSTFEMELGENKDPGNTSGSDDMKMSNIEQYKPASTFKTHLYTMNELLEISKSVNGASPLSVGVNLPKKSFWRLTSRHPDIRQSESTATNGSGNKSNSSFKSQDFNGEKKNQRTKNTKSTRRGSKFAKGDKQYVEEKDIKVNNDELLALEEEIKPTGNSITDFENWRSKMKELERKKKGQTSNGHTEGAERPSLHNNGSSLSDFFNLKRESSSTFEELEPQDTSETSKGSYSRFSSFFNSGSAPDINEAALAQPPTPKEAETRPAAGSRILSFFDNMESRKTAPEQAPQQNTPVQHVQVPPVQEQTNSHFFQDLLNKGKLPSASHVSERRVASDNSAAANSPVLQTAAPNSTIGTDQLKARESQTNRGPPGLSKIPNTKPVMSPTAQPGFPMGVPMNLYHQNAQPMSRPPAGYQHFQMPPPGVAMPQPYFGNQRQAGDFSATEQKEESGSRPPNVQLPFIPGPHNMPPPGFPPMHGMPPGISQDMPITMNNMIPFPPGFFPPHGPSLPQFGNQPIPPAALNGQPQRQGMPPRKSK</sequence>
<feature type="compositionally biased region" description="Low complexity" evidence="1">
    <location>
        <begin position="311"/>
        <end position="321"/>
    </location>
</feature>
<feature type="region of interest" description="Disordered" evidence="1">
    <location>
        <begin position="27"/>
        <end position="47"/>
    </location>
</feature>
<feature type="region of interest" description="Disordered" evidence="1">
    <location>
        <begin position="195"/>
        <end position="321"/>
    </location>
</feature>
<evidence type="ECO:0000313" key="3">
    <source>
        <dbReference type="Proteomes" id="UP000189911"/>
    </source>
</evidence>
<dbReference type="OrthoDB" id="4065296at2759"/>
<feature type="compositionally biased region" description="Polar residues" evidence="1">
    <location>
        <begin position="217"/>
        <end position="226"/>
    </location>
</feature>
<dbReference type="AlphaFoldDB" id="A0A1G4KCR5"/>
<accession>A0A1G4KCR5</accession>
<name>A0A1G4KCR5_9SACH</name>
<feature type="region of interest" description="Disordered" evidence="1">
    <location>
        <begin position="98"/>
        <end position="155"/>
    </location>
</feature>
<keyword evidence="3" id="KW-1185">Reference proteome</keyword>
<organism evidence="2 3">
    <name type="scientific">Lachancea nothofagi CBS 11611</name>
    <dbReference type="NCBI Taxonomy" id="1266666"/>
    <lineage>
        <taxon>Eukaryota</taxon>
        <taxon>Fungi</taxon>
        <taxon>Dikarya</taxon>
        <taxon>Ascomycota</taxon>
        <taxon>Saccharomycotina</taxon>
        <taxon>Saccharomycetes</taxon>
        <taxon>Saccharomycetales</taxon>
        <taxon>Saccharomycetaceae</taxon>
        <taxon>Lachancea</taxon>
    </lineage>
</organism>
<feature type="region of interest" description="Disordered" evidence="1">
    <location>
        <begin position="427"/>
        <end position="480"/>
    </location>
</feature>